<evidence type="ECO:0000256" key="1">
    <source>
        <dbReference type="SAM" id="MobiDB-lite"/>
    </source>
</evidence>
<proteinExistence type="predicted"/>
<evidence type="ECO:0000313" key="3">
    <source>
        <dbReference type="Proteomes" id="UP000230002"/>
    </source>
</evidence>
<name>A0A2G8SDK6_9APHY</name>
<accession>A0A2G8SDK6</accession>
<dbReference type="Proteomes" id="UP000230002">
    <property type="component" value="Unassembled WGS sequence"/>
</dbReference>
<gene>
    <name evidence="2" type="ORF">GSI_06570</name>
</gene>
<reference evidence="2 3" key="1">
    <citation type="journal article" date="2015" name="Sci. Rep.">
        <title>Chromosome-level genome map provides insights into diverse defense mechanisms in the medicinal fungus Ganoderma sinense.</title>
        <authorList>
            <person name="Zhu Y."/>
            <person name="Xu J."/>
            <person name="Sun C."/>
            <person name="Zhou S."/>
            <person name="Xu H."/>
            <person name="Nelson D.R."/>
            <person name="Qian J."/>
            <person name="Song J."/>
            <person name="Luo H."/>
            <person name="Xiang L."/>
            <person name="Li Y."/>
            <person name="Xu Z."/>
            <person name="Ji A."/>
            <person name="Wang L."/>
            <person name="Lu S."/>
            <person name="Hayward A."/>
            <person name="Sun W."/>
            <person name="Li X."/>
            <person name="Schwartz D.C."/>
            <person name="Wang Y."/>
            <person name="Chen S."/>
        </authorList>
    </citation>
    <scope>NUCLEOTIDE SEQUENCE [LARGE SCALE GENOMIC DNA]</scope>
    <source>
        <strain evidence="2 3">ZZ0214-1</strain>
    </source>
</reference>
<dbReference type="AlphaFoldDB" id="A0A2G8SDK6"/>
<evidence type="ECO:0000313" key="2">
    <source>
        <dbReference type="EMBL" id="PIL31866.1"/>
    </source>
</evidence>
<keyword evidence="3" id="KW-1185">Reference proteome</keyword>
<dbReference type="OrthoDB" id="2753605at2759"/>
<sequence length="339" mass="37620">MSGLEKLPLDLSRPAKPLFLKPRGFHLRSLPIYDVHNMVANSSLTADAFTHILKHCKPTTLVQCAGTSLEFRGLVVSELHRRYFFLLRIFFGPHAPEFDNLLRIHSAIVSGSTALAFFSWTDSWRPGDMDVYVGDIAYAEFVHDLERRNLATLDTDFDYHTPTSYHGISHVRRYVTTSGERLDVIQSRTANPVSPLLYFWSSVVVNFLSPSGAVCFFPKTTLEHGGFFTNVSSSKLLAAKEKYESRGFRLTQVPTWRPARGTSTHGTEILTEKPILVHDFLSLLPGEPSVSQITRDGQAWALTLPSAPAVSGTRSLPSLQMFAPTDNPPSASAGLNQIS</sequence>
<feature type="region of interest" description="Disordered" evidence="1">
    <location>
        <begin position="320"/>
        <end position="339"/>
    </location>
</feature>
<protein>
    <submittedName>
        <fullName evidence="2">Uncharacterized protein</fullName>
    </submittedName>
</protein>
<dbReference type="EMBL" id="AYKW01000012">
    <property type="protein sequence ID" value="PIL31866.1"/>
    <property type="molecule type" value="Genomic_DNA"/>
</dbReference>
<organism evidence="2 3">
    <name type="scientific">Ganoderma sinense ZZ0214-1</name>
    <dbReference type="NCBI Taxonomy" id="1077348"/>
    <lineage>
        <taxon>Eukaryota</taxon>
        <taxon>Fungi</taxon>
        <taxon>Dikarya</taxon>
        <taxon>Basidiomycota</taxon>
        <taxon>Agaricomycotina</taxon>
        <taxon>Agaricomycetes</taxon>
        <taxon>Polyporales</taxon>
        <taxon>Polyporaceae</taxon>
        <taxon>Ganoderma</taxon>
    </lineage>
</organism>
<comment type="caution">
    <text evidence="2">The sequence shown here is derived from an EMBL/GenBank/DDBJ whole genome shotgun (WGS) entry which is preliminary data.</text>
</comment>
<feature type="compositionally biased region" description="Polar residues" evidence="1">
    <location>
        <begin position="328"/>
        <end position="339"/>
    </location>
</feature>